<name>A0ABP3WCG7_9GAMM</name>
<dbReference type="EMBL" id="BAAAFA010000001">
    <property type="protein sequence ID" value="GAA0812006.1"/>
    <property type="molecule type" value="Genomic_DNA"/>
</dbReference>
<accession>A0ABP3WCG7</accession>
<dbReference type="Gene3D" id="2.40.50.100">
    <property type="match status" value="1"/>
</dbReference>
<organism evidence="2 3">
    <name type="scientific">Colwellia asteriadis</name>
    <dbReference type="NCBI Taxonomy" id="517723"/>
    <lineage>
        <taxon>Bacteria</taxon>
        <taxon>Pseudomonadati</taxon>
        <taxon>Pseudomonadota</taxon>
        <taxon>Gammaproteobacteria</taxon>
        <taxon>Alteromonadales</taxon>
        <taxon>Colwelliaceae</taxon>
        <taxon>Colwellia</taxon>
    </lineage>
</organism>
<feature type="transmembrane region" description="Helical" evidence="1">
    <location>
        <begin position="32"/>
        <end position="49"/>
    </location>
</feature>
<dbReference type="PANTHER" id="PTHR30367:SF1">
    <property type="entry name" value="MULTIDRUG RESISTANCE PROTEIN MDTN"/>
    <property type="match status" value="1"/>
</dbReference>
<protein>
    <submittedName>
        <fullName evidence="2">HlyD family secretion protein</fullName>
    </submittedName>
</protein>
<keyword evidence="3" id="KW-1185">Reference proteome</keyword>
<dbReference type="Proteomes" id="UP001500021">
    <property type="component" value="Unassembled WGS sequence"/>
</dbReference>
<dbReference type="SUPFAM" id="SSF111369">
    <property type="entry name" value="HlyD-like secretion proteins"/>
    <property type="match status" value="2"/>
</dbReference>
<dbReference type="PANTHER" id="PTHR30367">
    <property type="entry name" value="P-HYDROXYBENZOIC ACID EFFLUX PUMP SUBUNIT AAEA-RELATED"/>
    <property type="match status" value="1"/>
</dbReference>
<dbReference type="InterPro" id="IPR050393">
    <property type="entry name" value="MFP_Efflux_Pump"/>
</dbReference>
<proteinExistence type="predicted"/>
<dbReference type="Gene3D" id="1.10.287.470">
    <property type="entry name" value="Helix hairpin bin"/>
    <property type="match status" value="1"/>
</dbReference>
<gene>
    <name evidence="2" type="ORF">GCM10009111_05350</name>
</gene>
<evidence type="ECO:0000313" key="2">
    <source>
        <dbReference type="EMBL" id="GAA0812006.1"/>
    </source>
</evidence>
<dbReference type="Gene3D" id="2.40.30.170">
    <property type="match status" value="1"/>
</dbReference>
<comment type="caution">
    <text evidence="2">The sequence shown here is derived from an EMBL/GenBank/DDBJ whole genome shotgun (WGS) entry which is preliminary data.</text>
</comment>
<keyword evidence="1" id="KW-0472">Membrane</keyword>
<reference evidence="3" key="1">
    <citation type="journal article" date="2019" name="Int. J. Syst. Evol. Microbiol.">
        <title>The Global Catalogue of Microorganisms (GCM) 10K type strain sequencing project: providing services to taxonomists for standard genome sequencing and annotation.</title>
        <authorList>
            <consortium name="The Broad Institute Genomics Platform"/>
            <consortium name="The Broad Institute Genome Sequencing Center for Infectious Disease"/>
            <person name="Wu L."/>
            <person name="Ma J."/>
        </authorList>
    </citation>
    <scope>NUCLEOTIDE SEQUENCE [LARGE SCALE GENOMIC DNA]</scope>
    <source>
        <strain evidence="3">JCM 15608</strain>
    </source>
</reference>
<evidence type="ECO:0000313" key="3">
    <source>
        <dbReference type="Proteomes" id="UP001500021"/>
    </source>
</evidence>
<keyword evidence="1" id="KW-0812">Transmembrane</keyword>
<sequence>MSDTNTNTNDTVASQKTTENINPKKADFTQKFTKIILILSLLYFVWYIVSDRFVPHTSEARIRSFVIPIVPEVAGRISKIYIAGDRPVTQGELLFEIEDQDYIFAVEQAQGNLELAGQDVGANTAAVAAAKANLEKAKADLIAKEANANRIFEVEAKGVVSKAQGDQARGVLAAAQQSVLNTQASYEQAQEHLGQQGQKNAKIQNALAALSQSKLDLARTKVRAPSDGVISYAKINVGHYAAVGSKVMTFIDSDYFWIEASYRENNLGHITKGDAVDIVLDSSPGDIFTGEVVSVGYGVSFDKSVPGELPTPQKSTGWMRSAQRFTVIIKFDANTVDKNLLREGGQADVMTYTGDNFILNGLAKVSIWITSKLAYLY</sequence>
<evidence type="ECO:0000256" key="1">
    <source>
        <dbReference type="SAM" id="Phobius"/>
    </source>
</evidence>
<dbReference type="RefSeq" id="WP_343814652.1">
    <property type="nucleotide sequence ID" value="NZ_BAAAFA010000001.1"/>
</dbReference>
<keyword evidence="1" id="KW-1133">Transmembrane helix</keyword>